<proteinExistence type="predicted"/>
<dbReference type="Proteomes" id="UP000004277">
    <property type="component" value="Unassembled WGS sequence"/>
</dbReference>
<sequence length="629" mass="68263">MQLKCRLRRTACAHRLPRTSVSIQANSSPDATARPAAKPEPEQKLGKRLGTYLWPQRGIFIGAILAMAVVALSEAAIPKIVTDLLDKGFGGQYVGRLWHVPALLIGIAVIRGVAQFSSNYLLNLLSNRVLLRLRLEMFERMLHAPAAFYHRNNAATLINAVIFEVNQVLQILTSVFITLVRDSLTVLALLAFLFWTNWQLTLIVAVVLPVIGFLVSRINRRLRSLNRDHQKLTNEAAYVVEEAAGGFKVVKLHGGEAYEMQRFRRMAERLRGYSMRMAVAAGLNQPITQILAAIALSVILTIAVIQSQTSGTTIGSFTGFVMAMLLLVSPLKHLTDINQPLQRGLTAAEMIFRLIDEPIEAQTGGKPLDRATGVIDFEKVGFGYAAAGKASESKASESKAALQDINLHVGAGEVIALVGPSGSGKTTLVNLLPRFFDPTQGRILLDGVPLTELSLADLRRQIAFVSQDVVLFNDTVAANVAYGASSEDDIDMARVERALAAANLSDTVAGLPEGALTNIGDNGMRLSGGQRQRLAIARAIYKDAPILILDEATSALDSESERQVQAALERLMQNRTTLVIAHRLSTIENATRIVVLEQGRIVEQGTHAALLAQGGLYAGLHRIQFATAQ</sequence>
<evidence type="ECO:0000313" key="1">
    <source>
        <dbReference type="EMBL" id="TMS57615.1"/>
    </source>
</evidence>
<accession>A0ACD3SN43</accession>
<comment type="caution">
    <text evidence="1">The sequence shown here is derived from an EMBL/GenBank/DDBJ whole genome shotgun (WGS) entry which is preliminary data.</text>
</comment>
<protein>
    <submittedName>
        <fullName evidence="1">Lipid A export permease/ATP-binding protein MsbA</fullName>
    </submittedName>
</protein>
<name>A0ACD3SN43_9BURK</name>
<dbReference type="EMBL" id="AKCV02000022">
    <property type="protein sequence ID" value="TMS57615.1"/>
    <property type="molecule type" value="Genomic_DNA"/>
</dbReference>
<organism evidence="1 2">
    <name type="scientific">Imbroritus primus</name>
    <dbReference type="NCBI Taxonomy" id="3058603"/>
    <lineage>
        <taxon>Bacteria</taxon>
        <taxon>Pseudomonadati</taxon>
        <taxon>Pseudomonadota</taxon>
        <taxon>Betaproteobacteria</taxon>
        <taxon>Burkholderiales</taxon>
        <taxon>Burkholderiaceae</taxon>
        <taxon>Imbroritus</taxon>
    </lineage>
</organism>
<reference evidence="1" key="1">
    <citation type="submission" date="2019-05" db="EMBL/GenBank/DDBJ databases">
        <title>Revised genome assembly of Burkholderiaceae (previously Ralstonia) sp. PBA.</title>
        <authorList>
            <person name="Gan H.M."/>
        </authorList>
    </citation>
    <scope>NUCLEOTIDE SEQUENCE</scope>
    <source>
        <strain evidence="1">PBA</strain>
    </source>
</reference>
<gene>
    <name evidence="1" type="primary">msbA</name>
    <name evidence="1" type="ORF">MW7_012060</name>
</gene>
<keyword evidence="2" id="KW-1185">Reference proteome</keyword>
<evidence type="ECO:0000313" key="2">
    <source>
        <dbReference type="Proteomes" id="UP000004277"/>
    </source>
</evidence>